<feature type="domain" description="C3H1-type" evidence="3">
    <location>
        <begin position="500"/>
        <end position="528"/>
    </location>
</feature>
<sequence>MKRARKSNRVSWAPGFNLCQVKMFLSEDCPSKVRHTSQDLLQAKTSSILHSSTHESYDLPPGFEGNHFLNHLKNEPSHLHQIKWKAPLPFALSQNWLVVAGEESREKVDQKLREMKVLEAVYPRPSAIPPSPSVCLDVEEEDYDDNLTPLIPVIPIEEEELMDMNPELPATIDISTTLQTQNLPQSISATDRRICSQPSTSSSLVSPGASGLEADLAAASAVVAAIMNSNEQGSSIDMDLLVRILNDPLMIEKLRCVQDGAAASAVSAPANTVGFPSSGFKCASQSVSLPPLGPDKPTSGVNPSSTMGLFPDSGLTPTTTLVQLMHTPDKPAIPSLPFSRPMPGKLATPSASLPPHTTTADINKPVHKTTDHLSSGGLPSVSTQRPQQYTVKLAAPMASISSREPSMLPLPSTGVSMPAVVNQVRPPATTMAYLPSTGSAFAGKEVHPVKDLSYYKNLIRQHGADANNTRQETHDTQIAIRQTNFKDLKPVHNNKPEVNFKIQKPCIYFKSSRGCRNGSNCPYQHDMSDQWGSVNILGQRSAKRAKVGPEIRGRTLI</sequence>
<keyword evidence="2" id="KW-0479">Metal-binding</keyword>
<accession>A0AAE1J369</accession>
<protein>
    <recommendedName>
        <fullName evidence="3">C3H1-type domain-containing protein</fullName>
    </recommendedName>
</protein>
<proteinExistence type="predicted"/>
<dbReference type="AlphaFoldDB" id="A0AAE1J369"/>
<dbReference type="PANTHER" id="PTHR33400:SF9">
    <property type="entry name" value="C3H1-TYPE DOMAIN-CONTAINING PROTEIN"/>
    <property type="match status" value="1"/>
</dbReference>
<dbReference type="GO" id="GO:0003677">
    <property type="term" value="F:DNA binding"/>
    <property type="evidence" value="ECO:0007669"/>
    <property type="project" value="UniProtKB-KW"/>
</dbReference>
<comment type="caution">
    <text evidence="4">The sequence shown here is derived from an EMBL/GenBank/DDBJ whole genome shotgun (WGS) entry which is preliminary data.</text>
</comment>
<dbReference type="PANTHER" id="PTHR33400">
    <property type="entry name" value="ZINC FINGER CCCH DOMAIN-CONTAINING PROTEIN 6-RELATED"/>
    <property type="match status" value="1"/>
</dbReference>
<dbReference type="EMBL" id="JAWXYG010000009">
    <property type="protein sequence ID" value="KAK4262083.1"/>
    <property type="molecule type" value="Genomic_DNA"/>
</dbReference>
<dbReference type="PROSITE" id="PS50103">
    <property type="entry name" value="ZF_C3H1"/>
    <property type="match status" value="1"/>
</dbReference>
<organism evidence="4 5">
    <name type="scientific">Acacia crassicarpa</name>
    <name type="common">northern wattle</name>
    <dbReference type="NCBI Taxonomy" id="499986"/>
    <lineage>
        <taxon>Eukaryota</taxon>
        <taxon>Viridiplantae</taxon>
        <taxon>Streptophyta</taxon>
        <taxon>Embryophyta</taxon>
        <taxon>Tracheophyta</taxon>
        <taxon>Spermatophyta</taxon>
        <taxon>Magnoliopsida</taxon>
        <taxon>eudicotyledons</taxon>
        <taxon>Gunneridae</taxon>
        <taxon>Pentapetalae</taxon>
        <taxon>rosids</taxon>
        <taxon>fabids</taxon>
        <taxon>Fabales</taxon>
        <taxon>Fabaceae</taxon>
        <taxon>Caesalpinioideae</taxon>
        <taxon>mimosoid clade</taxon>
        <taxon>Acacieae</taxon>
        <taxon>Acacia</taxon>
    </lineage>
</organism>
<feature type="zinc finger region" description="C3H1-type" evidence="2">
    <location>
        <begin position="500"/>
        <end position="528"/>
    </location>
</feature>
<keyword evidence="2" id="KW-0862">Zinc</keyword>
<dbReference type="InterPro" id="IPR000571">
    <property type="entry name" value="Znf_CCCH"/>
</dbReference>
<gene>
    <name evidence="4" type="ORF">QN277_027691</name>
</gene>
<keyword evidence="5" id="KW-1185">Reference proteome</keyword>
<dbReference type="Proteomes" id="UP001293593">
    <property type="component" value="Unassembled WGS sequence"/>
</dbReference>
<name>A0AAE1J369_9FABA</name>
<evidence type="ECO:0000259" key="3">
    <source>
        <dbReference type="PROSITE" id="PS50103"/>
    </source>
</evidence>
<evidence type="ECO:0000313" key="4">
    <source>
        <dbReference type="EMBL" id="KAK4262083.1"/>
    </source>
</evidence>
<evidence type="ECO:0000256" key="1">
    <source>
        <dbReference type="ARBA" id="ARBA00023125"/>
    </source>
</evidence>
<evidence type="ECO:0000256" key="2">
    <source>
        <dbReference type="PROSITE-ProRule" id="PRU00723"/>
    </source>
</evidence>
<evidence type="ECO:0000313" key="5">
    <source>
        <dbReference type="Proteomes" id="UP001293593"/>
    </source>
</evidence>
<keyword evidence="1" id="KW-0238">DNA-binding</keyword>
<keyword evidence="2" id="KW-0863">Zinc-finger</keyword>
<reference evidence="4" key="1">
    <citation type="submission" date="2023-10" db="EMBL/GenBank/DDBJ databases">
        <title>Chromosome-level genome of the transformable northern wattle, Acacia crassicarpa.</title>
        <authorList>
            <person name="Massaro I."/>
            <person name="Sinha N.R."/>
            <person name="Poethig S."/>
            <person name="Leichty A.R."/>
        </authorList>
    </citation>
    <scope>NUCLEOTIDE SEQUENCE</scope>
    <source>
        <strain evidence="4">Acra3RX</strain>
        <tissue evidence="4">Leaf</tissue>
    </source>
</reference>
<dbReference type="GO" id="GO:0008270">
    <property type="term" value="F:zinc ion binding"/>
    <property type="evidence" value="ECO:0007669"/>
    <property type="project" value="UniProtKB-KW"/>
</dbReference>